<name>A0A329KC96_9MYCO</name>
<evidence type="ECO:0000256" key="3">
    <source>
        <dbReference type="ARBA" id="ARBA00023204"/>
    </source>
</evidence>
<dbReference type="PANTHER" id="PTHR12159:SF9">
    <property type="entry name" value="G_T MISMATCH-SPECIFIC THYMINE DNA GLYCOSYLASE"/>
    <property type="match status" value="1"/>
</dbReference>
<evidence type="ECO:0000313" key="6">
    <source>
        <dbReference type="Proteomes" id="UP000250347"/>
    </source>
</evidence>
<organism evidence="5 6">
    <name type="scientific">Mycobacterium colombiense</name>
    <dbReference type="NCBI Taxonomy" id="339268"/>
    <lineage>
        <taxon>Bacteria</taxon>
        <taxon>Bacillati</taxon>
        <taxon>Actinomycetota</taxon>
        <taxon>Actinomycetes</taxon>
        <taxon>Mycobacteriales</taxon>
        <taxon>Mycobacteriaceae</taxon>
        <taxon>Mycobacterium</taxon>
        <taxon>Mycobacterium avium complex (MAC)</taxon>
    </lineage>
</organism>
<protein>
    <submittedName>
        <fullName evidence="5">Mismatch-specific DNA-glycosylase</fullName>
    </submittedName>
</protein>
<evidence type="ECO:0000256" key="2">
    <source>
        <dbReference type="ARBA" id="ARBA00022801"/>
    </source>
</evidence>
<dbReference type="Pfam" id="PF03167">
    <property type="entry name" value="UDG"/>
    <property type="match status" value="1"/>
</dbReference>
<dbReference type="AlphaFoldDB" id="A0A329KC96"/>
<dbReference type="EMBL" id="QMEU01000062">
    <property type="protein sequence ID" value="RAU92679.1"/>
    <property type="molecule type" value="Genomic_DNA"/>
</dbReference>
<dbReference type="InterPro" id="IPR015637">
    <property type="entry name" value="MUG/TDG"/>
</dbReference>
<dbReference type="Gene3D" id="3.40.470.10">
    <property type="entry name" value="Uracil-DNA glycosylase-like domain"/>
    <property type="match status" value="1"/>
</dbReference>
<comment type="caution">
    <text evidence="5">The sequence shown here is derived from an EMBL/GenBank/DDBJ whole genome shotgun (WGS) entry which is preliminary data.</text>
</comment>
<accession>A0A329KC96</accession>
<evidence type="ECO:0000313" key="5">
    <source>
        <dbReference type="EMBL" id="RAU92679.1"/>
    </source>
</evidence>
<dbReference type="PANTHER" id="PTHR12159">
    <property type="entry name" value="G/T AND G/U MISMATCH-SPECIFIC DNA GLYCOSYLASE"/>
    <property type="match status" value="1"/>
</dbReference>
<dbReference type="GO" id="GO:0008263">
    <property type="term" value="F:pyrimidine-specific mismatch base pair DNA N-glycosylase activity"/>
    <property type="evidence" value="ECO:0007669"/>
    <property type="project" value="TreeGrafter"/>
</dbReference>
<dbReference type="Proteomes" id="UP000250347">
    <property type="component" value="Unassembled WGS sequence"/>
</dbReference>
<reference evidence="5 6" key="1">
    <citation type="submission" date="2018-06" db="EMBL/GenBank/DDBJ databases">
        <title>NTM in soil in Japan.</title>
        <authorList>
            <person name="Ohya K."/>
        </authorList>
    </citation>
    <scope>NUCLEOTIDE SEQUENCE [LARGE SCALE GENOMIC DNA]</scope>
    <source>
        <strain evidence="5 6">GF76</strain>
    </source>
</reference>
<dbReference type="SMART" id="SM00987">
    <property type="entry name" value="UreE_C"/>
    <property type="match status" value="1"/>
</dbReference>
<proteinExistence type="predicted"/>
<gene>
    <name evidence="5" type="ORF">DQP58_17995</name>
</gene>
<dbReference type="SUPFAM" id="SSF52141">
    <property type="entry name" value="Uracil-DNA glycosylase-like"/>
    <property type="match status" value="1"/>
</dbReference>
<feature type="domain" description="Uracil-DNA glycosylase-like" evidence="4">
    <location>
        <begin position="20"/>
        <end position="181"/>
    </location>
</feature>
<dbReference type="InterPro" id="IPR005122">
    <property type="entry name" value="Uracil-DNA_glycosylase-like"/>
</dbReference>
<dbReference type="InterPro" id="IPR036895">
    <property type="entry name" value="Uracil-DNA_glycosylase-like_sf"/>
</dbReference>
<keyword evidence="3" id="KW-0234">DNA repair</keyword>
<dbReference type="GO" id="GO:0006285">
    <property type="term" value="P:base-excision repair, AP site formation"/>
    <property type="evidence" value="ECO:0007669"/>
    <property type="project" value="InterPro"/>
</dbReference>
<evidence type="ECO:0000256" key="1">
    <source>
        <dbReference type="ARBA" id="ARBA00022763"/>
    </source>
</evidence>
<dbReference type="CDD" id="cd10028">
    <property type="entry name" value="UDG-F2_TDG_MUG"/>
    <property type="match status" value="1"/>
</dbReference>
<dbReference type="GO" id="GO:0004844">
    <property type="term" value="F:uracil DNA N-glycosylase activity"/>
    <property type="evidence" value="ECO:0007669"/>
    <property type="project" value="TreeGrafter"/>
</dbReference>
<keyword evidence="1" id="KW-0227">DNA damage</keyword>
<sequence>MDELRFTREELKRFHGSTVPDLISEKVRLLFVGINPGLRTAAVQAHFAPRGNRFWPALYRAGITDHLIDASSGFAPDDWKYLVRRGIGITNLVDRATAGADELTAAELISGRRKLDRMVENLVPRVVAVLGITAYRDAFGQRRAEAGKQASPYDATELWVVPNPSGRNAHSTLSSLAAAYREVAQAAGILQKSSSRFSRRERAVDN</sequence>
<keyword evidence="2" id="KW-0378">Hydrolase</keyword>
<dbReference type="RefSeq" id="WP_112709624.1">
    <property type="nucleotide sequence ID" value="NZ_QMEU01000062.1"/>
</dbReference>
<evidence type="ECO:0000259" key="4">
    <source>
        <dbReference type="SMART" id="SM00986"/>
    </source>
</evidence>
<dbReference type="SMART" id="SM00986">
    <property type="entry name" value="UDG"/>
    <property type="match status" value="1"/>
</dbReference>